<evidence type="ECO:0000313" key="9">
    <source>
        <dbReference type="Proteomes" id="UP001163046"/>
    </source>
</evidence>
<reference evidence="8" key="1">
    <citation type="submission" date="2023-01" db="EMBL/GenBank/DDBJ databases">
        <title>Genome assembly of the deep-sea coral Lophelia pertusa.</title>
        <authorList>
            <person name="Herrera S."/>
            <person name="Cordes E."/>
        </authorList>
    </citation>
    <scope>NUCLEOTIDE SEQUENCE</scope>
    <source>
        <strain evidence="8">USNM1676648</strain>
        <tissue evidence="8">Polyp</tissue>
    </source>
</reference>
<dbReference type="PANTHER" id="PTHR12810">
    <property type="entry name" value="MITOCHONDRIAL 28S RIBOSOMAL PROTEIN S29"/>
    <property type="match status" value="1"/>
</dbReference>
<dbReference type="OrthoDB" id="274828at2759"/>
<comment type="caution">
    <text evidence="8">The sequence shown here is derived from an EMBL/GenBank/DDBJ whole genome shotgun (WGS) entry which is preliminary data.</text>
</comment>
<comment type="similarity">
    <text evidence="2">Belongs to the mitochondrion-specific ribosomal protein mS29 family.</text>
</comment>
<evidence type="ECO:0000256" key="6">
    <source>
        <dbReference type="ARBA" id="ARBA00023274"/>
    </source>
</evidence>
<evidence type="ECO:0000256" key="2">
    <source>
        <dbReference type="ARBA" id="ARBA00009863"/>
    </source>
</evidence>
<dbReference type="GO" id="GO:0003735">
    <property type="term" value="F:structural constituent of ribosome"/>
    <property type="evidence" value="ECO:0007669"/>
    <property type="project" value="TreeGrafter"/>
</dbReference>
<keyword evidence="3" id="KW-0809">Transit peptide</keyword>
<dbReference type="InterPro" id="IPR008092">
    <property type="entry name" value="Ribosomal_mS29_met"/>
</dbReference>
<dbReference type="EMBL" id="MU825415">
    <property type="protein sequence ID" value="KAJ7390538.1"/>
    <property type="molecule type" value="Genomic_DNA"/>
</dbReference>
<dbReference type="PRINTS" id="PR01716">
    <property type="entry name" value="DEATHASSOCP3"/>
</dbReference>
<dbReference type="PANTHER" id="PTHR12810:SF0">
    <property type="entry name" value="SMALL RIBOSOMAL SUBUNIT PROTEIN MS29"/>
    <property type="match status" value="1"/>
</dbReference>
<evidence type="ECO:0000256" key="5">
    <source>
        <dbReference type="ARBA" id="ARBA00023128"/>
    </source>
</evidence>
<dbReference type="AlphaFoldDB" id="A0A9X0D9G0"/>
<name>A0A9X0D9G0_9CNID</name>
<keyword evidence="4 8" id="KW-0689">Ribosomal protein</keyword>
<evidence type="ECO:0000313" key="8">
    <source>
        <dbReference type="EMBL" id="KAJ7390538.1"/>
    </source>
</evidence>
<dbReference type="Proteomes" id="UP001163046">
    <property type="component" value="Unassembled WGS sequence"/>
</dbReference>
<keyword evidence="9" id="KW-1185">Reference proteome</keyword>
<dbReference type="InterPro" id="IPR019368">
    <property type="entry name" value="Ribosomal_mS29"/>
</dbReference>
<evidence type="ECO:0000256" key="7">
    <source>
        <dbReference type="ARBA" id="ARBA00035140"/>
    </source>
</evidence>
<accession>A0A9X0D9G0</accession>
<keyword evidence="6" id="KW-0687">Ribonucleoprotein</keyword>
<evidence type="ECO:0000256" key="3">
    <source>
        <dbReference type="ARBA" id="ARBA00022946"/>
    </source>
</evidence>
<evidence type="ECO:0000256" key="4">
    <source>
        <dbReference type="ARBA" id="ARBA00022980"/>
    </source>
</evidence>
<keyword evidence="5" id="KW-0496">Mitochondrion</keyword>
<organism evidence="8 9">
    <name type="scientific">Desmophyllum pertusum</name>
    <dbReference type="NCBI Taxonomy" id="174260"/>
    <lineage>
        <taxon>Eukaryota</taxon>
        <taxon>Metazoa</taxon>
        <taxon>Cnidaria</taxon>
        <taxon>Anthozoa</taxon>
        <taxon>Hexacorallia</taxon>
        <taxon>Scleractinia</taxon>
        <taxon>Caryophylliina</taxon>
        <taxon>Caryophylliidae</taxon>
        <taxon>Desmophyllum</taxon>
    </lineage>
</organism>
<dbReference type="Pfam" id="PF10236">
    <property type="entry name" value="DAP3"/>
    <property type="match status" value="1"/>
</dbReference>
<sequence length="394" mass="44774">MPRVIGRQTHNAPATNPEEYYRREGLYRCMSKSTIIEKTNDEVNLTDVDIIKEPVVDLGQVDPASHTESNIGQFYTVPEEISKRVLSYFFTKRFQSECQMTGSTSLMIRRPALEVLQHLKGLPQGASPPKFILYGGDGRGKSLSLVHVLHYCYSAGWFILPVPSVFNWVHGKSSLQVSTYNADRFDQPEEAAAWLQVCRSINSKFLTELKTSQQYNFGKRDSTGKGEPLGKVIDMGLRRANYATDAVGVLLKEIRNNPSLQVLYAVNEFNGFFLKTTFKDANQRWIRPKRLSLVHHFTELLHPHMAWNGEKRNQSSQISDLLGEKGLSAVQHSTNILVPCYSEEELDSCLWFFKKRGALTKGNVTEHLNSKVTKEVAFLSEYEPPIVSYLCRRC</sequence>
<protein>
    <recommendedName>
        <fullName evidence="7">Small ribosomal subunit protein mS29</fullName>
    </recommendedName>
</protein>
<gene>
    <name evidence="8" type="primary">DAP3_1</name>
    <name evidence="8" type="ORF">OS493_024573</name>
</gene>
<evidence type="ECO:0000256" key="1">
    <source>
        <dbReference type="ARBA" id="ARBA00004173"/>
    </source>
</evidence>
<proteinExistence type="inferred from homology"/>
<dbReference type="GO" id="GO:0006915">
    <property type="term" value="P:apoptotic process"/>
    <property type="evidence" value="ECO:0007669"/>
    <property type="project" value="InterPro"/>
</dbReference>
<dbReference type="GO" id="GO:0005763">
    <property type="term" value="C:mitochondrial small ribosomal subunit"/>
    <property type="evidence" value="ECO:0007669"/>
    <property type="project" value="TreeGrafter"/>
</dbReference>
<comment type="subcellular location">
    <subcellularLocation>
        <location evidence="1">Mitochondrion</location>
    </subcellularLocation>
</comment>